<protein>
    <submittedName>
        <fullName evidence="7">Integrase arm-type DNA-binding domain-containing protein</fullName>
    </submittedName>
</protein>
<name>A0A974PK14_9HYPH</name>
<dbReference type="Pfam" id="PF13356">
    <property type="entry name" value="Arm-DNA-bind_3"/>
    <property type="match status" value="1"/>
</dbReference>
<dbReference type="Gene3D" id="3.30.160.390">
    <property type="entry name" value="Integrase, DNA-binding domain"/>
    <property type="match status" value="1"/>
</dbReference>
<feature type="domain" description="Integrase DNA-binding" evidence="5">
    <location>
        <begin position="3"/>
        <end position="58"/>
    </location>
</feature>
<dbReference type="EMBL" id="CP063362">
    <property type="protein sequence ID" value="QRG04636.1"/>
    <property type="molecule type" value="Genomic_DNA"/>
</dbReference>
<evidence type="ECO:0000256" key="3">
    <source>
        <dbReference type="ARBA" id="ARBA00023125"/>
    </source>
</evidence>
<dbReference type="Pfam" id="PF22022">
    <property type="entry name" value="Phage_int_M"/>
    <property type="match status" value="1"/>
</dbReference>
<dbReference type="KEGG" id="xdi:EZH22_15775"/>
<dbReference type="InterPro" id="IPR010998">
    <property type="entry name" value="Integrase_recombinase_N"/>
</dbReference>
<evidence type="ECO:0000259" key="5">
    <source>
        <dbReference type="Pfam" id="PF13356"/>
    </source>
</evidence>
<keyword evidence="2" id="KW-0229">DNA integration</keyword>
<keyword evidence="3 7" id="KW-0238">DNA-binding</keyword>
<feature type="domain" description="Phage integrase central" evidence="6">
    <location>
        <begin position="71"/>
        <end position="166"/>
    </location>
</feature>
<dbReference type="Gene3D" id="1.10.150.130">
    <property type="match status" value="1"/>
</dbReference>
<dbReference type="InterPro" id="IPR011010">
    <property type="entry name" value="DNA_brk_join_enz"/>
</dbReference>
<reference evidence="7 8" key="1">
    <citation type="submission" date="2020-10" db="EMBL/GenBank/DDBJ databases">
        <title>Degradation of 1,4-Dioxane by Xanthobacter sp. YN2, via a Novel Group-2 Soluble Di-Iron Monooxygenase.</title>
        <authorList>
            <person name="Ma F."/>
            <person name="Wang Y."/>
            <person name="Yang J."/>
            <person name="Guo H."/>
            <person name="Su D."/>
            <person name="Yu L."/>
        </authorList>
    </citation>
    <scope>NUCLEOTIDE SEQUENCE [LARGE SCALE GENOMIC DNA]</scope>
    <source>
        <strain evidence="7 8">YN2</strain>
    </source>
</reference>
<gene>
    <name evidence="7" type="ORF">EZH22_15775</name>
</gene>
<dbReference type="SUPFAM" id="SSF56349">
    <property type="entry name" value="DNA breaking-rejoining enzymes"/>
    <property type="match status" value="1"/>
</dbReference>
<dbReference type="PANTHER" id="PTHR30629:SF2">
    <property type="entry name" value="PROPHAGE INTEGRASE INTS-RELATED"/>
    <property type="match status" value="1"/>
</dbReference>
<dbReference type="GO" id="GO:0003677">
    <property type="term" value="F:DNA binding"/>
    <property type="evidence" value="ECO:0007669"/>
    <property type="project" value="UniProtKB-KW"/>
</dbReference>
<dbReference type="Proteomes" id="UP000596427">
    <property type="component" value="Chromosome"/>
</dbReference>
<evidence type="ECO:0000256" key="2">
    <source>
        <dbReference type="ARBA" id="ARBA00022908"/>
    </source>
</evidence>
<dbReference type="GO" id="GO:0015074">
    <property type="term" value="P:DNA integration"/>
    <property type="evidence" value="ECO:0007669"/>
    <property type="project" value="UniProtKB-KW"/>
</dbReference>
<evidence type="ECO:0000256" key="1">
    <source>
        <dbReference type="ARBA" id="ARBA00008857"/>
    </source>
</evidence>
<dbReference type="InterPro" id="IPR053876">
    <property type="entry name" value="Phage_int_M"/>
</dbReference>
<dbReference type="PANTHER" id="PTHR30629">
    <property type="entry name" value="PROPHAGE INTEGRASE"/>
    <property type="match status" value="1"/>
</dbReference>
<organism evidence="7 8">
    <name type="scientific">Xanthobacter dioxanivorans</name>
    <dbReference type="NCBI Taxonomy" id="2528964"/>
    <lineage>
        <taxon>Bacteria</taxon>
        <taxon>Pseudomonadati</taxon>
        <taxon>Pseudomonadota</taxon>
        <taxon>Alphaproteobacteria</taxon>
        <taxon>Hyphomicrobiales</taxon>
        <taxon>Xanthobacteraceae</taxon>
        <taxon>Xanthobacter</taxon>
    </lineage>
</organism>
<evidence type="ECO:0000256" key="4">
    <source>
        <dbReference type="SAM" id="MobiDB-lite"/>
    </source>
</evidence>
<evidence type="ECO:0000313" key="8">
    <source>
        <dbReference type="Proteomes" id="UP000596427"/>
    </source>
</evidence>
<dbReference type="AlphaFoldDB" id="A0A974PK14"/>
<accession>A0A974PK14</accession>
<evidence type="ECO:0000259" key="6">
    <source>
        <dbReference type="Pfam" id="PF22022"/>
    </source>
</evidence>
<dbReference type="InterPro" id="IPR038488">
    <property type="entry name" value="Integrase_DNA-bd_sf"/>
</dbReference>
<dbReference type="InterPro" id="IPR025166">
    <property type="entry name" value="Integrase_DNA_bind_dom"/>
</dbReference>
<comment type="similarity">
    <text evidence="1">Belongs to the 'phage' integrase family.</text>
</comment>
<keyword evidence="8" id="KW-1185">Reference proteome</keyword>
<proteinExistence type="inferred from homology"/>
<sequence length="194" mass="21201">MNPDGRRYWRMSYRFAEKQKTLSLGVYPAVTLAEARKRRDEIKEQLANGVDPSVERRASKAAAALGTDPTFEVIAREWHALKSSAWVASYSKLILSRLEADVFPAIGRRPIADIEPPEILAAIRKVEARGALDLAGHEMQAVGAVFRYAVATGRATRDPTQDLRGALKPAGRQQHPSCDAARGAAGLPSRGSRI</sequence>
<evidence type="ECO:0000313" key="7">
    <source>
        <dbReference type="EMBL" id="QRG04636.1"/>
    </source>
</evidence>
<dbReference type="InterPro" id="IPR050808">
    <property type="entry name" value="Phage_Integrase"/>
</dbReference>
<dbReference type="RefSeq" id="WP_203191513.1">
    <property type="nucleotide sequence ID" value="NZ_CP063362.1"/>
</dbReference>
<feature type="region of interest" description="Disordered" evidence="4">
    <location>
        <begin position="159"/>
        <end position="194"/>
    </location>
</feature>